<dbReference type="Pfam" id="PF21212">
    <property type="entry name" value="Dimerisation2-like_dom"/>
    <property type="match status" value="1"/>
</dbReference>
<organism evidence="6 7">
    <name type="scientific">Morganella psychrotolerans</name>
    <dbReference type="NCBI Taxonomy" id="368603"/>
    <lineage>
        <taxon>Bacteria</taxon>
        <taxon>Pseudomonadati</taxon>
        <taxon>Pseudomonadota</taxon>
        <taxon>Gammaproteobacteria</taxon>
        <taxon>Enterobacterales</taxon>
        <taxon>Morganellaceae</taxon>
        <taxon>Morganella</taxon>
    </lineage>
</organism>
<dbReference type="EMBL" id="VXKB01000002">
    <property type="protein sequence ID" value="KAA8715662.1"/>
    <property type="molecule type" value="Genomic_DNA"/>
</dbReference>
<dbReference type="SUPFAM" id="SSF53335">
    <property type="entry name" value="S-adenosyl-L-methionine-dependent methyltransferases"/>
    <property type="match status" value="1"/>
</dbReference>
<dbReference type="AlphaFoldDB" id="A0A5M9R675"/>
<dbReference type="InterPro" id="IPR036388">
    <property type="entry name" value="WH-like_DNA-bd_sf"/>
</dbReference>
<feature type="domain" description="O-methyltransferase C-terminal" evidence="4">
    <location>
        <begin position="184"/>
        <end position="337"/>
    </location>
</feature>
<dbReference type="Pfam" id="PF00891">
    <property type="entry name" value="Methyltransf_2"/>
    <property type="match status" value="1"/>
</dbReference>
<dbReference type="Gene3D" id="3.40.50.150">
    <property type="entry name" value="Vaccinia Virus protein VP39"/>
    <property type="match status" value="1"/>
</dbReference>
<evidence type="ECO:0000256" key="3">
    <source>
        <dbReference type="ARBA" id="ARBA00022691"/>
    </source>
</evidence>
<dbReference type="PANTHER" id="PTHR43712:SF2">
    <property type="entry name" value="O-METHYLTRANSFERASE CICE"/>
    <property type="match status" value="1"/>
</dbReference>
<dbReference type="GO" id="GO:0032259">
    <property type="term" value="P:methylation"/>
    <property type="evidence" value="ECO:0007669"/>
    <property type="project" value="UniProtKB-KW"/>
</dbReference>
<dbReference type="InterPro" id="IPR029063">
    <property type="entry name" value="SAM-dependent_MTases_sf"/>
</dbReference>
<reference evidence="6 7" key="1">
    <citation type="submission" date="2019-09" db="EMBL/GenBank/DDBJ databases">
        <title>Draft genome sequence of various Type strains from the CCUG.</title>
        <authorList>
            <person name="Pineiro-Iglesias B."/>
            <person name="Tunovic T."/>
            <person name="Unosson C."/>
            <person name="Inganas E."/>
            <person name="Ohlen M."/>
            <person name="Cardew S."/>
            <person name="Jensie-Markopoulos S."/>
            <person name="Salva-Serra F."/>
            <person name="Jaen-Luchoro D."/>
            <person name="Karlsson R."/>
            <person name="Svensson-Stadler L."/>
            <person name="Chun J."/>
            <person name="Moore E."/>
        </authorList>
    </citation>
    <scope>NUCLEOTIDE SEQUENCE [LARGE SCALE GENOMIC DNA]</scope>
    <source>
        <strain evidence="6 7">CCUG 53682T</strain>
    </source>
</reference>
<comment type="caution">
    <text evidence="6">The sequence shown here is derived from an EMBL/GenBank/DDBJ whole genome shotgun (WGS) entry which is preliminary data.</text>
</comment>
<feature type="domain" description="BVU-1015-like N-terminal dimerisation-like" evidence="5">
    <location>
        <begin position="21"/>
        <end position="88"/>
    </location>
</feature>
<evidence type="ECO:0000313" key="7">
    <source>
        <dbReference type="Proteomes" id="UP000322181"/>
    </source>
</evidence>
<dbReference type="InterPro" id="IPR016461">
    <property type="entry name" value="COMT-like"/>
</dbReference>
<dbReference type="PROSITE" id="PS51683">
    <property type="entry name" value="SAM_OMT_II"/>
    <property type="match status" value="1"/>
</dbReference>
<name>A0A5M9R675_9GAMM</name>
<dbReference type="Gene3D" id="1.20.58.1390">
    <property type="match status" value="1"/>
</dbReference>
<proteinExistence type="predicted"/>
<dbReference type="GO" id="GO:0008171">
    <property type="term" value="F:O-methyltransferase activity"/>
    <property type="evidence" value="ECO:0007669"/>
    <property type="project" value="InterPro"/>
</dbReference>
<keyword evidence="2 6" id="KW-0808">Transferase</keyword>
<evidence type="ECO:0000256" key="1">
    <source>
        <dbReference type="ARBA" id="ARBA00022603"/>
    </source>
</evidence>
<sequence length="359" mass="39730">MIKKLKFDNDDISAFDAISDAQKIAFAPMLFQATMCLRDFGILAFLDEKGKTGALLSEITQAVSCSDYAVSLLLDMGLTGKLIYMNGESYCLGKTGWFLLHDEMTRVNLDFTQHLCYQGLFSLKESLENGKPEGLKVFGPWETIYPALSQLPEPAKTSWFNFDHFYSSGAFNAAVSVIAEYSPSQLYDVGGNTGKWALICCEALPCINVTILDLPQQIALMKENISTTAHHARIAGTAINILDESALPDAADIWWMSQFLDCFTPEQIVAILIKIRTAMKPGAKVAIMELFWDCQPYHAGAFSLNASSLYFTCMANGNSRFYALSEFKTLLHNAGFEIERTEHNLGVGHTLLICTPADK</sequence>
<protein>
    <submittedName>
        <fullName evidence="6">SAM-dependent methyltransferase</fullName>
    </submittedName>
</protein>
<dbReference type="PANTHER" id="PTHR43712">
    <property type="entry name" value="PUTATIVE (AFU_ORTHOLOGUE AFUA_4G14580)-RELATED"/>
    <property type="match status" value="1"/>
</dbReference>
<dbReference type="RefSeq" id="WP_150384945.1">
    <property type="nucleotide sequence ID" value="NZ_BAAAFS010000002.1"/>
</dbReference>
<dbReference type="Proteomes" id="UP000322181">
    <property type="component" value="Unassembled WGS sequence"/>
</dbReference>
<evidence type="ECO:0000259" key="4">
    <source>
        <dbReference type="Pfam" id="PF00891"/>
    </source>
</evidence>
<dbReference type="Gene3D" id="1.10.10.10">
    <property type="entry name" value="Winged helix-like DNA-binding domain superfamily/Winged helix DNA-binding domain"/>
    <property type="match status" value="1"/>
</dbReference>
<dbReference type="InterPro" id="IPR001077">
    <property type="entry name" value="COMT_C"/>
</dbReference>
<dbReference type="InterPro" id="IPR049480">
    <property type="entry name" value="BVU_1015-like_N"/>
</dbReference>
<keyword evidence="1 6" id="KW-0489">Methyltransferase</keyword>
<evidence type="ECO:0000313" key="6">
    <source>
        <dbReference type="EMBL" id="KAA8715662.1"/>
    </source>
</evidence>
<keyword evidence="3" id="KW-0949">S-adenosyl-L-methionine</keyword>
<evidence type="ECO:0000256" key="2">
    <source>
        <dbReference type="ARBA" id="ARBA00022679"/>
    </source>
</evidence>
<evidence type="ECO:0000259" key="5">
    <source>
        <dbReference type="Pfam" id="PF21212"/>
    </source>
</evidence>
<accession>A0A5M9R675</accession>
<gene>
    <name evidence="6" type="ORF">F4V73_11935</name>
</gene>